<name>A0A2H0Y0F1_UNCSA</name>
<dbReference type="Proteomes" id="UP000231343">
    <property type="component" value="Unassembled WGS sequence"/>
</dbReference>
<dbReference type="EMBL" id="PEYM01000069">
    <property type="protein sequence ID" value="PIS29892.1"/>
    <property type="molecule type" value="Genomic_DNA"/>
</dbReference>
<dbReference type="AlphaFoldDB" id="A0A2H0Y0F1"/>
<sequence length="62" mass="6976">MPQYPVHPCCYCPVLEAGSACANNKKVECIKFLAYLQRLSSMKAQKIIIQELRYLVSNKGGK</sequence>
<evidence type="ECO:0000313" key="2">
    <source>
        <dbReference type="Proteomes" id="UP000231343"/>
    </source>
</evidence>
<reference evidence="1 2" key="1">
    <citation type="submission" date="2017-09" db="EMBL/GenBank/DDBJ databases">
        <title>Depth-based differentiation of microbial function through sediment-hosted aquifers and enrichment of novel symbionts in the deep terrestrial subsurface.</title>
        <authorList>
            <person name="Probst A.J."/>
            <person name="Ladd B."/>
            <person name="Jarett J.K."/>
            <person name="Geller-Mcgrath D.E."/>
            <person name="Sieber C.M."/>
            <person name="Emerson J.B."/>
            <person name="Anantharaman K."/>
            <person name="Thomas B.C."/>
            <person name="Malmstrom R."/>
            <person name="Stieglmeier M."/>
            <person name="Klingl A."/>
            <person name="Woyke T."/>
            <person name="Ryan C.M."/>
            <person name="Banfield J.F."/>
        </authorList>
    </citation>
    <scope>NUCLEOTIDE SEQUENCE [LARGE SCALE GENOMIC DNA]</scope>
    <source>
        <strain evidence="1">CG08_land_8_20_14_0_20_45_16</strain>
    </source>
</reference>
<organism evidence="1 2">
    <name type="scientific">Candidatus Saganbacteria bacterium CG08_land_8_20_14_0_20_45_16</name>
    <dbReference type="NCBI Taxonomy" id="2014293"/>
    <lineage>
        <taxon>Bacteria</taxon>
        <taxon>Bacillati</taxon>
        <taxon>Saganbacteria</taxon>
    </lineage>
</organism>
<accession>A0A2H0Y0F1</accession>
<evidence type="ECO:0000313" key="1">
    <source>
        <dbReference type="EMBL" id="PIS29892.1"/>
    </source>
</evidence>
<proteinExistence type="predicted"/>
<comment type="caution">
    <text evidence="1">The sequence shown here is derived from an EMBL/GenBank/DDBJ whole genome shotgun (WGS) entry which is preliminary data.</text>
</comment>
<gene>
    <name evidence="1" type="ORF">COT42_04105</name>
</gene>
<protein>
    <submittedName>
        <fullName evidence="1">Uncharacterized protein</fullName>
    </submittedName>
</protein>